<feature type="transmembrane region" description="Helical" evidence="7">
    <location>
        <begin position="258"/>
        <end position="276"/>
    </location>
</feature>
<proteinExistence type="inferred from homology"/>
<evidence type="ECO:0000313" key="10">
    <source>
        <dbReference type="Proteomes" id="UP001165080"/>
    </source>
</evidence>
<protein>
    <submittedName>
        <fullName evidence="9">Copper chaperone</fullName>
    </submittedName>
</protein>
<evidence type="ECO:0000256" key="5">
    <source>
        <dbReference type="ARBA" id="ARBA00023136"/>
    </source>
</evidence>
<dbReference type="GO" id="GO:0017004">
    <property type="term" value="P:cytochrome complex assembly"/>
    <property type="evidence" value="ECO:0007669"/>
    <property type="project" value="UniProtKB-KW"/>
</dbReference>
<dbReference type="HAMAP" id="MF_01392">
    <property type="entry name" value="CytC_Ccs1"/>
    <property type="match status" value="1"/>
</dbReference>
<feature type="compositionally biased region" description="Low complexity" evidence="6">
    <location>
        <begin position="602"/>
        <end position="616"/>
    </location>
</feature>
<dbReference type="AlphaFoldDB" id="A0A9W6BBT9"/>
<keyword evidence="5 7" id="KW-0472">Membrane</keyword>
<evidence type="ECO:0000256" key="3">
    <source>
        <dbReference type="ARBA" id="ARBA00022748"/>
    </source>
</evidence>
<keyword evidence="4 7" id="KW-1133">Transmembrane helix</keyword>
<evidence type="ECO:0000256" key="7">
    <source>
        <dbReference type="SAM" id="Phobius"/>
    </source>
</evidence>
<gene>
    <name evidence="9" type="primary">PLEST004382</name>
    <name evidence="9" type="ORF">PLESTB_000188600</name>
</gene>
<feature type="transmembrane region" description="Helical" evidence="7">
    <location>
        <begin position="171"/>
        <end position="190"/>
    </location>
</feature>
<feature type="region of interest" description="Disordered" evidence="6">
    <location>
        <begin position="389"/>
        <end position="434"/>
    </location>
</feature>
<keyword evidence="10" id="KW-1185">Reference proteome</keyword>
<evidence type="ECO:0000256" key="6">
    <source>
        <dbReference type="SAM" id="MobiDB-lite"/>
    </source>
</evidence>
<sequence length="616" mass="65168">MASLLPCASLTPLPRTATHPVLARLGRRDIKCFAKGGQKGDKKKLTVTDKLKLGNAAPSLDVFQAPSPRDAGEPSTSGSGPASGNIAATLEPNILQLAWRKLLRELSSLPRAIAIMGLIAALSGLGTFIPQNKPFEYYVTNYPDGPAKVLGFLTYDLLLALQLDHIYTADYFYLAIGLLAASLSACTYTRQWPAVKVAQRWRFINQPSTLLKQGRTEVLPNARIQDLGAILMQRGYQVFLKDGSLYGFKGLAGKLGPIGVHAALLLCLFGTAWSGFGTLRGSVMCPEGQDFPVSSYLVPSSSISSMPDAAANVIHVNRFLIDYRPDGSVAQFYSDLSLIDPRDGGRELLRKTISVNDPFRYQGVTMYQTDWSLSAVTLRVLGQDDPLSRAAEAAQQQQQAAAAAEDAAGEPAAASTAGAASAPSTSSSSSSGERTAFNLPMASLEGKPGVAGRLWATFLPLGEPGQDGSAPRGISILARDPQSVVFYDASGQFVGVRRPGSGKPITVEGLQVVVEDVVGATGLELKSDPGVPAVYAGFGGLMVTTLVSYLSHSQVWALQQGPNLFVTGRTNRARLAFEREMDSLLNAVPELPPPPPPPPAPQSLTAPAAASAPPLQ</sequence>
<feature type="domain" description="ResB-like" evidence="8">
    <location>
        <begin position="112"/>
        <end position="582"/>
    </location>
</feature>
<dbReference type="PANTHER" id="PTHR31566:SF0">
    <property type="entry name" value="CYTOCHROME C BIOGENESIS PROTEIN CCS1, CHLOROPLASTIC"/>
    <property type="match status" value="1"/>
</dbReference>
<dbReference type="PANTHER" id="PTHR31566">
    <property type="entry name" value="CYTOCHROME C BIOGENESIS PROTEIN CCS1, CHLOROPLASTIC"/>
    <property type="match status" value="1"/>
</dbReference>
<comment type="caution">
    <text evidence="9">The sequence shown here is derived from an EMBL/GenBank/DDBJ whole genome shotgun (WGS) entry which is preliminary data.</text>
</comment>
<dbReference type="GO" id="GO:0016020">
    <property type="term" value="C:membrane"/>
    <property type="evidence" value="ECO:0007669"/>
    <property type="project" value="UniProtKB-SubCell"/>
</dbReference>
<evidence type="ECO:0000256" key="2">
    <source>
        <dbReference type="ARBA" id="ARBA00022692"/>
    </source>
</evidence>
<dbReference type="InterPro" id="IPR023494">
    <property type="entry name" value="Cyt_c_bgen_Ccs1/CcsB/ResB"/>
</dbReference>
<dbReference type="Proteomes" id="UP001165080">
    <property type="component" value="Unassembled WGS sequence"/>
</dbReference>
<comment type="subcellular location">
    <subcellularLocation>
        <location evidence="1">Membrane</location>
        <topology evidence="1">Multi-pass membrane protein</topology>
    </subcellularLocation>
</comment>
<keyword evidence="2 7" id="KW-0812">Transmembrane</keyword>
<feature type="compositionally biased region" description="Pro residues" evidence="6">
    <location>
        <begin position="590"/>
        <end position="601"/>
    </location>
</feature>
<feature type="region of interest" description="Disordered" evidence="6">
    <location>
        <begin position="60"/>
        <end position="83"/>
    </location>
</feature>
<evidence type="ECO:0000259" key="8">
    <source>
        <dbReference type="Pfam" id="PF05140"/>
    </source>
</evidence>
<name>A0A9W6BBT9_9CHLO</name>
<dbReference type="EMBL" id="BRXU01000002">
    <property type="protein sequence ID" value="GLC49159.1"/>
    <property type="molecule type" value="Genomic_DNA"/>
</dbReference>
<keyword evidence="3" id="KW-0201">Cytochrome c-type biogenesis</keyword>
<dbReference type="Pfam" id="PF05140">
    <property type="entry name" value="ResB"/>
    <property type="match status" value="1"/>
</dbReference>
<evidence type="ECO:0000256" key="4">
    <source>
        <dbReference type="ARBA" id="ARBA00022989"/>
    </source>
</evidence>
<reference evidence="9 10" key="1">
    <citation type="journal article" date="2023" name="Commun. Biol.">
        <title>Reorganization of the ancestral sex-determining regions during the evolution of trioecy in Pleodorina starrii.</title>
        <authorList>
            <person name="Takahashi K."/>
            <person name="Suzuki S."/>
            <person name="Kawai-Toyooka H."/>
            <person name="Yamamoto K."/>
            <person name="Hamaji T."/>
            <person name="Ootsuki R."/>
            <person name="Yamaguchi H."/>
            <person name="Kawachi M."/>
            <person name="Higashiyama T."/>
            <person name="Nozaki H."/>
        </authorList>
    </citation>
    <scope>NUCLEOTIDE SEQUENCE [LARGE SCALE GENOMIC DNA]</scope>
    <source>
        <strain evidence="9 10">NIES-4479</strain>
    </source>
</reference>
<accession>A0A9W6BBT9</accession>
<evidence type="ECO:0000256" key="1">
    <source>
        <dbReference type="ARBA" id="ARBA00004141"/>
    </source>
</evidence>
<feature type="region of interest" description="Disordered" evidence="6">
    <location>
        <begin position="586"/>
        <end position="616"/>
    </location>
</feature>
<feature type="transmembrane region" description="Helical" evidence="7">
    <location>
        <begin position="109"/>
        <end position="129"/>
    </location>
</feature>
<evidence type="ECO:0000313" key="9">
    <source>
        <dbReference type="EMBL" id="GLC49159.1"/>
    </source>
</evidence>
<organism evidence="9 10">
    <name type="scientific">Pleodorina starrii</name>
    <dbReference type="NCBI Taxonomy" id="330485"/>
    <lineage>
        <taxon>Eukaryota</taxon>
        <taxon>Viridiplantae</taxon>
        <taxon>Chlorophyta</taxon>
        <taxon>core chlorophytes</taxon>
        <taxon>Chlorophyceae</taxon>
        <taxon>CS clade</taxon>
        <taxon>Chlamydomonadales</taxon>
        <taxon>Volvocaceae</taxon>
        <taxon>Pleodorina</taxon>
    </lineage>
</organism>
<dbReference type="InterPro" id="IPR007816">
    <property type="entry name" value="ResB-like_domain"/>
</dbReference>